<dbReference type="Gene3D" id="1.10.287.130">
    <property type="match status" value="1"/>
</dbReference>
<dbReference type="RefSeq" id="WP_267849103.1">
    <property type="nucleotide sequence ID" value="NZ_JAPMXC010000010.1"/>
</dbReference>
<dbReference type="Proteomes" id="UP001082899">
    <property type="component" value="Unassembled WGS sequence"/>
</dbReference>
<dbReference type="Pfam" id="PF00512">
    <property type="entry name" value="HisKA"/>
    <property type="match status" value="1"/>
</dbReference>
<dbReference type="SUPFAM" id="SSF55874">
    <property type="entry name" value="ATPase domain of HSP90 chaperone/DNA topoisomerase II/histidine kinase"/>
    <property type="match status" value="1"/>
</dbReference>
<dbReference type="PROSITE" id="PS50109">
    <property type="entry name" value="HIS_KIN"/>
    <property type="match status" value="1"/>
</dbReference>
<evidence type="ECO:0000256" key="4">
    <source>
        <dbReference type="PROSITE-ProRule" id="PRU00169"/>
    </source>
</evidence>
<dbReference type="InterPro" id="IPR005467">
    <property type="entry name" value="His_kinase_dom"/>
</dbReference>
<keyword evidence="3 4" id="KW-0597">Phosphoprotein</keyword>
<evidence type="ECO:0000259" key="6">
    <source>
        <dbReference type="PROSITE" id="PS50110"/>
    </source>
</evidence>
<dbReference type="SUPFAM" id="SSF47384">
    <property type="entry name" value="Homodimeric domain of signal transducing histidine kinase"/>
    <property type="match status" value="1"/>
</dbReference>
<keyword evidence="8" id="KW-1185">Reference proteome</keyword>
<dbReference type="GO" id="GO:0016301">
    <property type="term" value="F:kinase activity"/>
    <property type="evidence" value="ECO:0007669"/>
    <property type="project" value="UniProtKB-KW"/>
</dbReference>
<dbReference type="PRINTS" id="PR00344">
    <property type="entry name" value="BCTRLSENSOR"/>
</dbReference>
<dbReference type="InterPro" id="IPR003594">
    <property type="entry name" value="HATPase_dom"/>
</dbReference>
<dbReference type="InterPro" id="IPR004358">
    <property type="entry name" value="Sig_transdc_His_kin-like_C"/>
</dbReference>
<dbReference type="Gene3D" id="3.30.565.10">
    <property type="entry name" value="Histidine kinase-like ATPase, C-terminal domain"/>
    <property type="match status" value="1"/>
</dbReference>
<dbReference type="PANTHER" id="PTHR43547">
    <property type="entry name" value="TWO-COMPONENT HISTIDINE KINASE"/>
    <property type="match status" value="1"/>
</dbReference>
<comment type="caution">
    <text evidence="7">The sequence shown here is derived from an EMBL/GenBank/DDBJ whole genome shotgun (WGS) entry which is preliminary data.</text>
</comment>
<accession>A0ABT3ZRN4</accession>
<dbReference type="SMART" id="SM00388">
    <property type="entry name" value="HisKA"/>
    <property type="match status" value="1"/>
</dbReference>
<evidence type="ECO:0000313" key="7">
    <source>
        <dbReference type="EMBL" id="MCY0389201.1"/>
    </source>
</evidence>
<dbReference type="SMART" id="SM00448">
    <property type="entry name" value="REC"/>
    <property type="match status" value="1"/>
</dbReference>
<name>A0ABT3ZRN4_9BURK</name>
<evidence type="ECO:0000256" key="1">
    <source>
        <dbReference type="ARBA" id="ARBA00000085"/>
    </source>
</evidence>
<dbReference type="PROSITE" id="PS50110">
    <property type="entry name" value="RESPONSE_REGULATORY"/>
    <property type="match status" value="1"/>
</dbReference>
<feature type="domain" description="Histidine kinase" evidence="5">
    <location>
        <begin position="152"/>
        <end position="364"/>
    </location>
</feature>
<evidence type="ECO:0000256" key="3">
    <source>
        <dbReference type="ARBA" id="ARBA00022553"/>
    </source>
</evidence>
<gene>
    <name evidence="7" type="ORF">OVY01_18810</name>
</gene>
<dbReference type="EC" id="2.7.13.3" evidence="2"/>
<sequence>MSQTIKILLVDDVPQNIVALDALLSRPGVEALHAYSGAEALEQLLQNDIALALVDVQMPEMDGFELAELMRGSPRTRHVPIIFLTATDRDAMRTFRGYEAGAVDFLYKPFDPHILRSKVEVFVQLQSQKQQLAEQLEAVSQMVRTNEMFIAVLGHDLRNPLSSIMASAEVLRRVSDPQRVLASAERIRGSGMRMAKMIDQLLDVARMRSSQLVLTPTDVDLLPICEAIIGEFESPGQEKTVVLECMGDTVGCWDADRLAQVLSNLIGNALHHGDKSVPVTVRVDGTRRHELRITVTNAGEIPETARAHLFKPFRSGATAPQNAQGLGLGLFIAHELVALHLGRLEVRSDATNGTVFEIILPKRAGPAQIRAALSDRGMFGRGV</sequence>
<evidence type="ECO:0000256" key="2">
    <source>
        <dbReference type="ARBA" id="ARBA00012438"/>
    </source>
</evidence>
<keyword evidence="7" id="KW-0418">Kinase</keyword>
<feature type="modified residue" description="4-aspartylphosphate" evidence="4">
    <location>
        <position position="55"/>
    </location>
</feature>
<dbReference type="Pfam" id="PF02518">
    <property type="entry name" value="HATPase_c"/>
    <property type="match status" value="1"/>
</dbReference>
<evidence type="ECO:0000313" key="8">
    <source>
        <dbReference type="Proteomes" id="UP001082899"/>
    </source>
</evidence>
<dbReference type="PANTHER" id="PTHR43547:SF2">
    <property type="entry name" value="HYBRID SIGNAL TRANSDUCTION HISTIDINE KINASE C"/>
    <property type="match status" value="1"/>
</dbReference>
<dbReference type="InterPro" id="IPR036890">
    <property type="entry name" value="HATPase_C_sf"/>
</dbReference>
<dbReference type="EMBL" id="JAPMXC010000010">
    <property type="protein sequence ID" value="MCY0389201.1"/>
    <property type="molecule type" value="Genomic_DNA"/>
</dbReference>
<dbReference type="Gene3D" id="3.40.50.2300">
    <property type="match status" value="1"/>
</dbReference>
<dbReference type="InterPro" id="IPR036097">
    <property type="entry name" value="HisK_dim/P_sf"/>
</dbReference>
<dbReference type="CDD" id="cd00082">
    <property type="entry name" value="HisKA"/>
    <property type="match status" value="1"/>
</dbReference>
<dbReference type="InterPro" id="IPR001789">
    <property type="entry name" value="Sig_transdc_resp-reg_receiver"/>
</dbReference>
<keyword evidence="7" id="KW-0808">Transferase</keyword>
<dbReference type="SUPFAM" id="SSF52172">
    <property type="entry name" value="CheY-like"/>
    <property type="match status" value="1"/>
</dbReference>
<comment type="catalytic activity">
    <reaction evidence="1">
        <text>ATP + protein L-histidine = ADP + protein N-phospho-L-histidine.</text>
        <dbReference type="EC" id="2.7.13.3"/>
    </reaction>
</comment>
<organism evidence="7 8">
    <name type="scientific">Robbsia betulipollinis</name>
    <dbReference type="NCBI Taxonomy" id="2981849"/>
    <lineage>
        <taxon>Bacteria</taxon>
        <taxon>Pseudomonadati</taxon>
        <taxon>Pseudomonadota</taxon>
        <taxon>Betaproteobacteria</taxon>
        <taxon>Burkholderiales</taxon>
        <taxon>Burkholderiaceae</taxon>
        <taxon>Robbsia</taxon>
    </lineage>
</organism>
<proteinExistence type="predicted"/>
<dbReference type="InterPro" id="IPR003661">
    <property type="entry name" value="HisK_dim/P_dom"/>
</dbReference>
<dbReference type="InterPro" id="IPR011006">
    <property type="entry name" value="CheY-like_superfamily"/>
</dbReference>
<dbReference type="Pfam" id="PF00072">
    <property type="entry name" value="Response_reg"/>
    <property type="match status" value="1"/>
</dbReference>
<reference evidence="7" key="1">
    <citation type="submission" date="2022-11" db="EMBL/GenBank/DDBJ databases">
        <title>Robbsia betulipollinis sp. nov., isolated from pollen of birch (Betula pendula).</title>
        <authorList>
            <person name="Shi H."/>
            <person name="Ambika Manirajan B."/>
            <person name="Ratering S."/>
            <person name="Geissler-Plaum R."/>
            <person name="Schnell S."/>
        </authorList>
    </citation>
    <scope>NUCLEOTIDE SEQUENCE</scope>
    <source>
        <strain evidence="7">Bb-Pol-6</strain>
    </source>
</reference>
<evidence type="ECO:0000259" key="5">
    <source>
        <dbReference type="PROSITE" id="PS50109"/>
    </source>
</evidence>
<dbReference type="CDD" id="cd00075">
    <property type="entry name" value="HATPase"/>
    <property type="match status" value="1"/>
</dbReference>
<feature type="domain" description="Response regulatory" evidence="6">
    <location>
        <begin position="6"/>
        <end position="123"/>
    </location>
</feature>
<protein>
    <recommendedName>
        <fullName evidence="2">histidine kinase</fullName>
        <ecNumber evidence="2">2.7.13.3</ecNumber>
    </recommendedName>
</protein>
<dbReference type="SMART" id="SM00387">
    <property type="entry name" value="HATPase_c"/>
    <property type="match status" value="1"/>
</dbReference>